<evidence type="ECO:0000256" key="8">
    <source>
        <dbReference type="SAM" id="Phobius"/>
    </source>
</evidence>
<keyword evidence="6 8" id="KW-1133">Transmembrane helix</keyword>
<keyword evidence="9" id="KW-0762">Sugar transport</keyword>
<name>A0A1T5BLZ9_9FIRM</name>
<evidence type="ECO:0000256" key="4">
    <source>
        <dbReference type="ARBA" id="ARBA00022519"/>
    </source>
</evidence>
<feature type="transmembrane region" description="Helical" evidence="8">
    <location>
        <begin position="283"/>
        <end position="301"/>
    </location>
</feature>
<evidence type="ECO:0000313" key="10">
    <source>
        <dbReference type="Proteomes" id="UP000243406"/>
    </source>
</evidence>
<reference evidence="10" key="1">
    <citation type="submission" date="2017-02" db="EMBL/GenBank/DDBJ databases">
        <authorList>
            <person name="Varghese N."/>
            <person name="Submissions S."/>
        </authorList>
    </citation>
    <scope>NUCLEOTIDE SEQUENCE [LARGE SCALE GENOMIC DNA]</scope>
    <source>
        <strain evidence="10">ATCC 35199</strain>
    </source>
</reference>
<dbReference type="EMBL" id="FUYN01000003">
    <property type="protein sequence ID" value="SKB48040.1"/>
    <property type="molecule type" value="Genomic_DNA"/>
</dbReference>
<dbReference type="OrthoDB" id="9815820at2"/>
<dbReference type="PANTHER" id="PTHR32196">
    <property type="entry name" value="ABC TRANSPORTER PERMEASE PROTEIN YPHD-RELATED-RELATED"/>
    <property type="match status" value="1"/>
</dbReference>
<feature type="transmembrane region" description="Helical" evidence="8">
    <location>
        <begin position="180"/>
        <end position="198"/>
    </location>
</feature>
<evidence type="ECO:0000256" key="6">
    <source>
        <dbReference type="ARBA" id="ARBA00022989"/>
    </source>
</evidence>
<proteinExistence type="predicted"/>
<organism evidence="9 10">
    <name type="scientific">Acetoanaerobium noterae</name>
    <dbReference type="NCBI Taxonomy" id="745369"/>
    <lineage>
        <taxon>Bacteria</taxon>
        <taxon>Bacillati</taxon>
        <taxon>Bacillota</taxon>
        <taxon>Clostridia</taxon>
        <taxon>Peptostreptococcales</taxon>
        <taxon>Filifactoraceae</taxon>
        <taxon>Acetoanaerobium</taxon>
    </lineage>
</organism>
<keyword evidence="7 8" id="KW-0472">Membrane</keyword>
<dbReference type="Proteomes" id="UP000243406">
    <property type="component" value="Unassembled WGS sequence"/>
</dbReference>
<feature type="transmembrane region" description="Helical" evidence="8">
    <location>
        <begin position="20"/>
        <end position="39"/>
    </location>
</feature>
<feature type="transmembrane region" description="Helical" evidence="8">
    <location>
        <begin position="103"/>
        <end position="124"/>
    </location>
</feature>
<evidence type="ECO:0000256" key="1">
    <source>
        <dbReference type="ARBA" id="ARBA00004651"/>
    </source>
</evidence>
<sequence>MNTKTSSKQNKKFSFFDFLYNYGTLLTIVVIFAFFTIATDGRFMQAANLVNILRAMSITTVIATGVMISLVVGGFDLSVGSVASMTMAVSTAMFVWYDQNIFVAIAASVVIAAVIGYLNSILIIKGRIPDMLATLAAMFIFNGVSSTFSQGKIISQNMIMADGTTSTGLIAPMFRELGKVPTIIIIMALIMVVVHIFLKYTKHGRYMYVVGGNKEAARLSGVKVNKYIIVAYVMSAILAGIGGILLAARIGQSNPSGGAGYLMESVAAAYIGFSVAGAGKPNAIGTFFGALLMVALSNGLVMLSVPYYSMDIIKGAVLVLALGLTYYKNEA</sequence>
<keyword evidence="3" id="KW-1003">Cell membrane</keyword>
<dbReference type="PANTHER" id="PTHR32196:SF21">
    <property type="entry name" value="ABC TRANSPORTER PERMEASE PROTEIN YPHD-RELATED"/>
    <property type="match status" value="1"/>
</dbReference>
<evidence type="ECO:0000256" key="7">
    <source>
        <dbReference type="ARBA" id="ARBA00023136"/>
    </source>
</evidence>
<evidence type="ECO:0000256" key="5">
    <source>
        <dbReference type="ARBA" id="ARBA00022692"/>
    </source>
</evidence>
<dbReference type="GO" id="GO:0005886">
    <property type="term" value="C:plasma membrane"/>
    <property type="evidence" value="ECO:0007669"/>
    <property type="project" value="UniProtKB-SubCell"/>
</dbReference>
<dbReference type="CDD" id="cd06579">
    <property type="entry name" value="TM_PBP1_transp_AraH_like"/>
    <property type="match status" value="1"/>
</dbReference>
<keyword evidence="2" id="KW-0813">Transport</keyword>
<keyword evidence="10" id="KW-1185">Reference proteome</keyword>
<dbReference type="AlphaFoldDB" id="A0A1T5BLZ9"/>
<evidence type="ECO:0000313" key="9">
    <source>
        <dbReference type="EMBL" id="SKB48040.1"/>
    </source>
</evidence>
<accession>A0A1T5BLZ9</accession>
<dbReference type="Pfam" id="PF02653">
    <property type="entry name" value="BPD_transp_2"/>
    <property type="match status" value="1"/>
</dbReference>
<gene>
    <name evidence="9" type="ORF">SAMN02745120_1705</name>
</gene>
<feature type="transmembrane region" description="Helical" evidence="8">
    <location>
        <begin position="51"/>
        <end position="72"/>
    </location>
</feature>
<feature type="transmembrane region" description="Helical" evidence="8">
    <location>
        <begin position="79"/>
        <end position="97"/>
    </location>
</feature>
<feature type="transmembrane region" description="Helical" evidence="8">
    <location>
        <begin position="227"/>
        <end position="247"/>
    </location>
</feature>
<comment type="subcellular location">
    <subcellularLocation>
        <location evidence="1">Cell membrane</location>
        <topology evidence="1">Multi-pass membrane protein</topology>
    </subcellularLocation>
</comment>
<evidence type="ECO:0000256" key="3">
    <source>
        <dbReference type="ARBA" id="ARBA00022475"/>
    </source>
</evidence>
<dbReference type="RefSeq" id="WP_079589551.1">
    <property type="nucleotide sequence ID" value="NZ_CP154629.1"/>
</dbReference>
<dbReference type="GO" id="GO:0022857">
    <property type="term" value="F:transmembrane transporter activity"/>
    <property type="evidence" value="ECO:0007669"/>
    <property type="project" value="InterPro"/>
</dbReference>
<dbReference type="InterPro" id="IPR001851">
    <property type="entry name" value="ABC_transp_permease"/>
</dbReference>
<feature type="transmembrane region" description="Helical" evidence="8">
    <location>
        <begin position="131"/>
        <end position="148"/>
    </location>
</feature>
<keyword evidence="5 8" id="KW-0812">Transmembrane</keyword>
<protein>
    <submittedName>
        <fullName evidence="9">Simple sugar transport system permease protein</fullName>
    </submittedName>
</protein>
<keyword evidence="4" id="KW-0997">Cell inner membrane</keyword>
<evidence type="ECO:0000256" key="2">
    <source>
        <dbReference type="ARBA" id="ARBA00022448"/>
    </source>
</evidence>